<dbReference type="RefSeq" id="WP_092342431.1">
    <property type="nucleotide sequence ID" value="NZ_FNIB01000022.1"/>
</dbReference>
<dbReference type="GO" id="GO:0005829">
    <property type="term" value="C:cytosol"/>
    <property type="evidence" value="ECO:0007669"/>
    <property type="project" value="TreeGrafter"/>
</dbReference>
<dbReference type="AlphaFoldDB" id="A0A4R8V630"/>
<dbReference type="Proteomes" id="UP000298252">
    <property type="component" value="Unassembled WGS sequence"/>
</dbReference>
<evidence type="ECO:0000259" key="3">
    <source>
        <dbReference type="SMART" id="SM00829"/>
    </source>
</evidence>
<dbReference type="InterPro" id="IPR013149">
    <property type="entry name" value="ADH-like_C"/>
</dbReference>
<dbReference type="PANTHER" id="PTHR48106:SF13">
    <property type="entry name" value="QUINONE OXIDOREDUCTASE-RELATED"/>
    <property type="match status" value="1"/>
</dbReference>
<dbReference type="EMBL" id="FNIB01000022">
    <property type="protein sequence ID" value="SDO53951.1"/>
    <property type="molecule type" value="Genomic_DNA"/>
</dbReference>
<organism evidence="4 6">
    <name type="scientific">Cryobacterium flavum</name>
    <dbReference type="NCBI Taxonomy" id="1424659"/>
    <lineage>
        <taxon>Bacteria</taxon>
        <taxon>Bacillati</taxon>
        <taxon>Actinomycetota</taxon>
        <taxon>Actinomycetes</taxon>
        <taxon>Micrococcales</taxon>
        <taxon>Microbacteriaceae</taxon>
        <taxon>Cryobacterium</taxon>
    </lineage>
</organism>
<dbReference type="Gene3D" id="3.90.180.10">
    <property type="entry name" value="Medium-chain alcohol dehydrogenases, catalytic domain"/>
    <property type="match status" value="1"/>
</dbReference>
<reference evidence="5 7" key="2">
    <citation type="submission" date="2019-03" db="EMBL/GenBank/DDBJ databases">
        <title>Genomics of glacier-inhabiting Cryobacterium strains.</title>
        <authorList>
            <person name="Liu Q."/>
            <person name="Xin Y.-H."/>
        </authorList>
    </citation>
    <scope>NUCLEOTIDE SEQUENCE [LARGE SCALE GENOMIC DNA]</scope>
    <source>
        <strain evidence="5 7">Hh8</strain>
    </source>
</reference>
<evidence type="ECO:0000256" key="2">
    <source>
        <dbReference type="ARBA" id="ARBA00023002"/>
    </source>
</evidence>
<sequence>MITSTMRALTFHGPATDTSQTDVAVVVRPAPGPGEVLIRVTHAGINFKDVMMRRGDHAYSSVWPVIPGLEVAGVIEQVGDRVDSLEIGKRVVALTNTGGLAEYVVANAVLTAGIPDGVASEVAAVVPGVWATAWLLVNEAARVRDGDTLLVHSASGAVGTAIAALAEAIPDTTLIGVVGAASRLEDAKSAGYQHAFVRDDHLVDAVLTQLGGTGVDIVFDPQGTAWLDADLRMLAPHGRVVLFGNASGAPLDPIPTERLSASNAAVGGFSIAALSAAAPKLVQRAMNAVLHRIAEGSLTPESTSAEGLDQAAALQQQLANGSAKTKHVIRITPELR</sequence>
<dbReference type="InterPro" id="IPR036291">
    <property type="entry name" value="NAD(P)-bd_dom_sf"/>
</dbReference>
<evidence type="ECO:0000313" key="6">
    <source>
        <dbReference type="Proteomes" id="UP000199639"/>
    </source>
</evidence>
<evidence type="ECO:0000313" key="7">
    <source>
        <dbReference type="Proteomes" id="UP000298252"/>
    </source>
</evidence>
<dbReference type="STRING" id="1424659.SAMN05216368_12220"/>
<dbReference type="Proteomes" id="UP000199639">
    <property type="component" value="Unassembled WGS sequence"/>
</dbReference>
<keyword evidence="2" id="KW-0560">Oxidoreductase</keyword>
<evidence type="ECO:0000313" key="4">
    <source>
        <dbReference type="EMBL" id="SDO53951.1"/>
    </source>
</evidence>
<keyword evidence="1" id="KW-0521">NADP</keyword>
<dbReference type="GO" id="GO:0035925">
    <property type="term" value="F:mRNA 3'-UTR AU-rich region binding"/>
    <property type="evidence" value="ECO:0007669"/>
    <property type="project" value="TreeGrafter"/>
</dbReference>
<evidence type="ECO:0000256" key="1">
    <source>
        <dbReference type="ARBA" id="ARBA00022857"/>
    </source>
</evidence>
<dbReference type="SUPFAM" id="SSF50129">
    <property type="entry name" value="GroES-like"/>
    <property type="match status" value="1"/>
</dbReference>
<feature type="domain" description="Enoyl reductase (ER)" evidence="3">
    <location>
        <begin position="15"/>
        <end position="329"/>
    </location>
</feature>
<dbReference type="PANTHER" id="PTHR48106">
    <property type="entry name" value="QUINONE OXIDOREDUCTASE PIG3-RELATED"/>
    <property type="match status" value="1"/>
</dbReference>
<dbReference type="GO" id="GO:0003960">
    <property type="term" value="F:quinone reductase (NADPH) activity"/>
    <property type="evidence" value="ECO:0007669"/>
    <property type="project" value="TreeGrafter"/>
</dbReference>
<proteinExistence type="predicted"/>
<dbReference type="SMART" id="SM00829">
    <property type="entry name" value="PKS_ER"/>
    <property type="match status" value="1"/>
</dbReference>
<gene>
    <name evidence="5" type="ORF">E3O21_05595</name>
    <name evidence="4" type="ORF">SAMN05216368_12220</name>
</gene>
<dbReference type="SUPFAM" id="SSF51735">
    <property type="entry name" value="NAD(P)-binding Rossmann-fold domains"/>
    <property type="match status" value="1"/>
</dbReference>
<protein>
    <submittedName>
        <fullName evidence="4">NADPH:quinone reductase</fullName>
    </submittedName>
    <submittedName>
        <fullName evidence="5">Oxidoreductase</fullName>
    </submittedName>
</protein>
<dbReference type="Gene3D" id="3.40.50.720">
    <property type="entry name" value="NAD(P)-binding Rossmann-like Domain"/>
    <property type="match status" value="1"/>
</dbReference>
<dbReference type="EMBL" id="SOFD01000011">
    <property type="protein sequence ID" value="TFB78504.1"/>
    <property type="molecule type" value="Genomic_DNA"/>
</dbReference>
<dbReference type="InterPro" id="IPR013154">
    <property type="entry name" value="ADH-like_N"/>
</dbReference>
<accession>A0A4R8V630</accession>
<evidence type="ECO:0000313" key="5">
    <source>
        <dbReference type="EMBL" id="TFB78504.1"/>
    </source>
</evidence>
<dbReference type="InterPro" id="IPR011032">
    <property type="entry name" value="GroES-like_sf"/>
</dbReference>
<dbReference type="Pfam" id="PF00107">
    <property type="entry name" value="ADH_zinc_N"/>
    <property type="match status" value="1"/>
</dbReference>
<dbReference type="InterPro" id="IPR020843">
    <property type="entry name" value="ER"/>
</dbReference>
<dbReference type="GO" id="GO:0070402">
    <property type="term" value="F:NADPH binding"/>
    <property type="evidence" value="ECO:0007669"/>
    <property type="project" value="TreeGrafter"/>
</dbReference>
<name>A0A4R8V630_9MICO</name>
<reference evidence="4 6" key="1">
    <citation type="submission" date="2016-10" db="EMBL/GenBank/DDBJ databases">
        <authorList>
            <person name="Varghese N."/>
            <person name="Submissions S."/>
        </authorList>
    </citation>
    <scope>NUCLEOTIDE SEQUENCE [LARGE SCALE GENOMIC DNA]</scope>
    <source>
        <strain evidence="4 6">CGMCC 1.11215</strain>
    </source>
</reference>
<keyword evidence="7" id="KW-1185">Reference proteome</keyword>
<dbReference type="Pfam" id="PF08240">
    <property type="entry name" value="ADH_N"/>
    <property type="match status" value="1"/>
</dbReference>